<dbReference type="OrthoDB" id="2504515at2759"/>
<dbReference type="AlphaFoldDB" id="A0A9Q3FYN9"/>
<gene>
    <name evidence="1" type="ORF">O181_086065</name>
</gene>
<accession>A0A9Q3FYN9</accession>
<comment type="caution">
    <text evidence="1">The sequence shown here is derived from an EMBL/GenBank/DDBJ whole genome shotgun (WGS) entry which is preliminary data.</text>
</comment>
<proteinExistence type="predicted"/>
<evidence type="ECO:0000313" key="2">
    <source>
        <dbReference type="Proteomes" id="UP000765509"/>
    </source>
</evidence>
<dbReference type="EMBL" id="AVOT02051339">
    <property type="protein sequence ID" value="MBW0546350.1"/>
    <property type="molecule type" value="Genomic_DNA"/>
</dbReference>
<dbReference type="Proteomes" id="UP000765509">
    <property type="component" value="Unassembled WGS sequence"/>
</dbReference>
<organism evidence="1 2">
    <name type="scientific">Austropuccinia psidii MF-1</name>
    <dbReference type="NCBI Taxonomy" id="1389203"/>
    <lineage>
        <taxon>Eukaryota</taxon>
        <taxon>Fungi</taxon>
        <taxon>Dikarya</taxon>
        <taxon>Basidiomycota</taxon>
        <taxon>Pucciniomycotina</taxon>
        <taxon>Pucciniomycetes</taxon>
        <taxon>Pucciniales</taxon>
        <taxon>Sphaerophragmiaceae</taxon>
        <taxon>Austropuccinia</taxon>
    </lineage>
</organism>
<sequence>MGPDTIAGSAAQENGIPILCENNYSEWDAAIRAFFLYVGFLDYIDGDYNPPSKSNLDVFLKYKEIKQKAAGFICQPLNTNNWAKFLTKENEKNPLELYAAISLYYQPSQSKNWARISCALLSVK</sequence>
<keyword evidence="2" id="KW-1185">Reference proteome</keyword>
<protein>
    <submittedName>
        <fullName evidence="1">Uncharacterized protein</fullName>
    </submittedName>
</protein>
<evidence type="ECO:0000313" key="1">
    <source>
        <dbReference type="EMBL" id="MBW0546350.1"/>
    </source>
</evidence>
<name>A0A9Q3FYN9_9BASI</name>
<reference evidence="1" key="1">
    <citation type="submission" date="2021-03" db="EMBL/GenBank/DDBJ databases">
        <title>Draft genome sequence of rust myrtle Austropuccinia psidii MF-1, a brazilian biotype.</title>
        <authorList>
            <person name="Quecine M.C."/>
            <person name="Pachon D.M.R."/>
            <person name="Bonatelli M.L."/>
            <person name="Correr F.H."/>
            <person name="Franceschini L.M."/>
            <person name="Leite T.F."/>
            <person name="Margarido G.R.A."/>
            <person name="Almeida C.A."/>
            <person name="Ferrarezi J.A."/>
            <person name="Labate C.A."/>
        </authorList>
    </citation>
    <scope>NUCLEOTIDE SEQUENCE</scope>
    <source>
        <strain evidence="1">MF-1</strain>
    </source>
</reference>